<reference evidence="1 2" key="1">
    <citation type="submission" date="2011-07" db="EMBL/GenBank/DDBJ databases">
        <authorList>
            <person name="Coyne R."/>
            <person name="Brami D."/>
            <person name="Johnson J."/>
            <person name="Hostetler J."/>
            <person name="Hannick L."/>
            <person name="Clark T."/>
            <person name="Cassidy-Hanley D."/>
            <person name="Inman J."/>
        </authorList>
    </citation>
    <scope>NUCLEOTIDE SEQUENCE [LARGE SCALE GENOMIC DNA]</scope>
    <source>
        <strain evidence="1 2">G5</strain>
    </source>
</reference>
<accession>G0QM48</accession>
<dbReference type="AlphaFoldDB" id="G0QM48"/>
<protein>
    <submittedName>
        <fullName evidence="1">Uncharacterized protein</fullName>
    </submittedName>
</protein>
<keyword evidence="2" id="KW-1185">Reference proteome</keyword>
<evidence type="ECO:0000313" key="2">
    <source>
        <dbReference type="Proteomes" id="UP000008983"/>
    </source>
</evidence>
<name>G0QM48_ICHMU</name>
<dbReference type="GeneID" id="14909892"/>
<dbReference type="EMBL" id="GL983385">
    <property type="protein sequence ID" value="EGR33706.1"/>
    <property type="molecule type" value="Genomic_DNA"/>
</dbReference>
<gene>
    <name evidence="1" type="ORF">IMG5_043930</name>
</gene>
<organism evidence="1 2">
    <name type="scientific">Ichthyophthirius multifiliis</name>
    <name type="common">White spot disease agent</name>
    <name type="synonym">Ich</name>
    <dbReference type="NCBI Taxonomy" id="5932"/>
    <lineage>
        <taxon>Eukaryota</taxon>
        <taxon>Sar</taxon>
        <taxon>Alveolata</taxon>
        <taxon>Ciliophora</taxon>
        <taxon>Intramacronucleata</taxon>
        <taxon>Oligohymenophorea</taxon>
        <taxon>Hymenostomatida</taxon>
        <taxon>Ophryoglenina</taxon>
        <taxon>Ichthyophthirius</taxon>
    </lineage>
</organism>
<dbReference type="InParanoid" id="G0QM48"/>
<sequence length="55" mass="6810">ETNKQDLLKLKDFKIYIQLMIFNLILKMNKNLQLLVLKEKQYGFEIIYQYYMSFV</sequence>
<dbReference type="Proteomes" id="UP000008983">
    <property type="component" value="Unassembled WGS sequence"/>
</dbReference>
<proteinExistence type="predicted"/>
<evidence type="ECO:0000313" key="1">
    <source>
        <dbReference type="EMBL" id="EGR33706.1"/>
    </source>
</evidence>
<feature type="non-terminal residue" evidence="1">
    <location>
        <position position="1"/>
    </location>
</feature>
<dbReference type="RefSeq" id="XP_004037692.1">
    <property type="nucleotide sequence ID" value="XM_004037644.1"/>
</dbReference>